<keyword evidence="4 6" id="KW-1133">Transmembrane helix</keyword>
<dbReference type="PANTHER" id="PTHR34697:SF2">
    <property type="entry name" value="PHOSPHATIDYLGLYCEROL LYSYLTRANSFERASE"/>
    <property type="match status" value="1"/>
</dbReference>
<dbReference type="EMBL" id="JADCLJ010000020">
    <property type="protein sequence ID" value="MBE4909011.1"/>
    <property type="molecule type" value="Genomic_DNA"/>
</dbReference>
<keyword evidence="5 6" id="KW-0472">Membrane</keyword>
<evidence type="ECO:0000313" key="9">
    <source>
        <dbReference type="Proteomes" id="UP001516662"/>
    </source>
</evidence>
<evidence type="ECO:0000256" key="5">
    <source>
        <dbReference type="ARBA" id="ARBA00023136"/>
    </source>
</evidence>
<dbReference type="PANTHER" id="PTHR34697">
    <property type="entry name" value="PHOSPHATIDYLGLYCEROL LYSYLTRANSFERASE"/>
    <property type="match status" value="1"/>
</dbReference>
<feature type="transmembrane region" description="Helical" evidence="6">
    <location>
        <begin position="6"/>
        <end position="24"/>
    </location>
</feature>
<dbReference type="InterPro" id="IPR024320">
    <property type="entry name" value="LPG_synthase_C"/>
</dbReference>
<evidence type="ECO:0000256" key="1">
    <source>
        <dbReference type="ARBA" id="ARBA00004651"/>
    </source>
</evidence>
<organism evidence="8 9">
    <name type="scientific">Litchfieldia luteola</name>
    <dbReference type="NCBI Taxonomy" id="682179"/>
    <lineage>
        <taxon>Bacteria</taxon>
        <taxon>Bacillati</taxon>
        <taxon>Bacillota</taxon>
        <taxon>Bacilli</taxon>
        <taxon>Bacillales</taxon>
        <taxon>Bacillaceae</taxon>
        <taxon>Litchfieldia</taxon>
    </lineage>
</organism>
<gene>
    <name evidence="8" type="ORF">IMZ08_13160</name>
</gene>
<keyword evidence="2" id="KW-1003">Cell membrane</keyword>
<dbReference type="RefSeq" id="WP_193537174.1">
    <property type="nucleotide sequence ID" value="NZ_JADCLJ010000020.1"/>
</dbReference>
<protein>
    <submittedName>
        <fullName evidence="8">DUF2156 domain-containing protein</fullName>
    </submittedName>
</protein>
<keyword evidence="3 6" id="KW-0812">Transmembrane</keyword>
<sequence>MFDTQFSFLDFSILLIICLIMYFFKKQLFKIEVTTCYKELNMDQITSFLKKHGGSHLSHLIYLQDKEVYWTTNQKVLIAYKRIANKLIVLGDPIGDPSFIGYGIREFDEYSRKRGLKPVYYQVNTQNLDYYKDMGYEFLKLGEEGLVNLNNFTLEGKKNGKLRTSMNKLTRSSFTFRVIHPPYSNKLISDIKTISESWLGNNKEKGFSVVSFTEEYVSRFPLAILSDGQGNIVAFATLATDYKNSISIDLMRKTDDSPNGTMDVLFVHIFNWAKEHHYQFCSLGMAPLANVGTSCSSFHFEKLLKLAYLHGNSLYKFKGLRAFKSKFACGWEPKYLAYKKTWIPIVLFQLILLINSKPNPTYVMVDKLRYFLRRAS</sequence>
<dbReference type="Pfam" id="PF09924">
    <property type="entry name" value="LPG_synthase_C"/>
    <property type="match status" value="1"/>
</dbReference>
<comment type="subcellular location">
    <subcellularLocation>
        <location evidence="1">Cell membrane</location>
        <topology evidence="1">Multi-pass membrane protein</topology>
    </subcellularLocation>
</comment>
<evidence type="ECO:0000256" key="2">
    <source>
        <dbReference type="ARBA" id="ARBA00022475"/>
    </source>
</evidence>
<comment type="caution">
    <text evidence="8">The sequence shown here is derived from an EMBL/GenBank/DDBJ whole genome shotgun (WGS) entry which is preliminary data.</text>
</comment>
<feature type="domain" description="Phosphatidylglycerol lysyltransferase C-terminal" evidence="7">
    <location>
        <begin position="48"/>
        <end position="338"/>
    </location>
</feature>
<evidence type="ECO:0000256" key="3">
    <source>
        <dbReference type="ARBA" id="ARBA00022692"/>
    </source>
</evidence>
<keyword evidence="9" id="KW-1185">Reference proteome</keyword>
<accession>A0ABR9QKI1</accession>
<dbReference type="InterPro" id="IPR016181">
    <property type="entry name" value="Acyl_CoA_acyltransferase"/>
</dbReference>
<dbReference type="InterPro" id="IPR051211">
    <property type="entry name" value="PG_lysyltransferase"/>
</dbReference>
<evidence type="ECO:0000256" key="6">
    <source>
        <dbReference type="SAM" id="Phobius"/>
    </source>
</evidence>
<reference evidence="8 9" key="1">
    <citation type="submission" date="2020-10" db="EMBL/GenBank/DDBJ databases">
        <title>Bacillus sp. HD4P25, an endophyte from a halophyte.</title>
        <authorList>
            <person name="Sun J.-Q."/>
        </authorList>
    </citation>
    <scope>NUCLEOTIDE SEQUENCE [LARGE SCALE GENOMIC DNA]</scope>
    <source>
        <strain evidence="8 9">YIM 93174</strain>
    </source>
</reference>
<evidence type="ECO:0000256" key="4">
    <source>
        <dbReference type="ARBA" id="ARBA00022989"/>
    </source>
</evidence>
<dbReference type="Proteomes" id="UP001516662">
    <property type="component" value="Unassembled WGS sequence"/>
</dbReference>
<evidence type="ECO:0000259" key="7">
    <source>
        <dbReference type="Pfam" id="PF09924"/>
    </source>
</evidence>
<name>A0ABR9QKI1_9BACI</name>
<evidence type="ECO:0000313" key="8">
    <source>
        <dbReference type="EMBL" id="MBE4909011.1"/>
    </source>
</evidence>
<dbReference type="SUPFAM" id="SSF55729">
    <property type="entry name" value="Acyl-CoA N-acyltransferases (Nat)"/>
    <property type="match status" value="1"/>
</dbReference>
<proteinExistence type="predicted"/>